<proteinExistence type="predicted"/>
<keyword evidence="3" id="KW-1185">Reference proteome</keyword>
<feature type="transmembrane region" description="Helical" evidence="1">
    <location>
        <begin position="46"/>
        <end position="66"/>
    </location>
</feature>
<feature type="transmembrane region" description="Helical" evidence="1">
    <location>
        <begin position="101"/>
        <end position="118"/>
    </location>
</feature>
<keyword evidence="1" id="KW-0812">Transmembrane</keyword>
<feature type="transmembrane region" description="Helical" evidence="1">
    <location>
        <begin position="139"/>
        <end position="159"/>
    </location>
</feature>
<feature type="transmembrane region" description="Helical" evidence="1">
    <location>
        <begin position="78"/>
        <end position="95"/>
    </location>
</feature>
<protein>
    <recommendedName>
        <fullName evidence="4">MFS transporter</fullName>
    </recommendedName>
</protein>
<name>A0A7S7RN62_9BACT</name>
<dbReference type="AlphaFoldDB" id="A0A7S7RN62"/>
<gene>
    <name evidence="2" type="ORF">HUE88_04730</name>
</gene>
<keyword evidence="1" id="KW-0472">Membrane</keyword>
<feature type="transmembrane region" description="Helical" evidence="1">
    <location>
        <begin position="21"/>
        <end position="40"/>
    </location>
</feature>
<evidence type="ECO:0000313" key="3">
    <source>
        <dbReference type="Proteomes" id="UP000593994"/>
    </source>
</evidence>
<sequence>MAIKHYKELYRELGNSKLLKLQVVVLFLTTYIDWVIMPYITKLEGTYLPVFMISLYMLIGATDGLIQPLFKKIRIYRIYLFVIILDVIQICSYMLSEMDMVVFTYTILSIFTLQAITFEISRIHTVDFMKDDIEIKDYLMLRSFVVSVAMIGGAVSAMILDFFDVKLSSTLSLLGILGVFAVFIEYKLYAKFKNIIQNEETIIERQKVLLNEKITFSE</sequence>
<evidence type="ECO:0008006" key="4">
    <source>
        <dbReference type="Google" id="ProtNLM"/>
    </source>
</evidence>
<reference evidence="2 3" key="1">
    <citation type="submission" date="2020-05" db="EMBL/GenBank/DDBJ databases">
        <title>Sulfurimonas marisnigri, sp. nov., and Sulfurimonas baltica, sp. nov., manganese oxide reducing chemolithoautotrophs of the class Epsilonproteobacteria isolated from the pelagic redoxclines of the Black and Baltic Seas and emended description of the genus Sulfurimonas.</title>
        <authorList>
            <person name="Henkel J.V."/>
            <person name="Laudan C."/>
            <person name="Werner J."/>
            <person name="Neu T."/>
            <person name="Plewe S."/>
            <person name="Sproer C."/>
            <person name="Bunk B."/>
            <person name="Schulz-Vogt H.N."/>
        </authorList>
    </citation>
    <scope>NUCLEOTIDE SEQUENCE [LARGE SCALE GENOMIC DNA]</scope>
    <source>
        <strain evidence="2 3">GD2</strain>
    </source>
</reference>
<accession>A0A7S7RN62</accession>
<keyword evidence="1" id="KW-1133">Transmembrane helix</keyword>
<dbReference type="Proteomes" id="UP000593994">
    <property type="component" value="Chromosome"/>
</dbReference>
<dbReference type="KEGG" id="sbal:HUE88_04730"/>
<evidence type="ECO:0000313" key="2">
    <source>
        <dbReference type="EMBL" id="QOY52992.1"/>
    </source>
</evidence>
<dbReference type="RefSeq" id="WP_194371611.1">
    <property type="nucleotide sequence ID" value="NZ_CP054492.1"/>
</dbReference>
<organism evidence="2 3">
    <name type="scientific">Candidatus Sulfurimonas baltica</name>
    <dbReference type="NCBI Taxonomy" id="2740404"/>
    <lineage>
        <taxon>Bacteria</taxon>
        <taxon>Pseudomonadati</taxon>
        <taxon>Campylobacterota</taxon>
        <taxon>Epsilonproteobacteria</taxon>
        <taxon>Campylobacterales</taxon>
        <taxon>Sulfurimonadaceae</taxon>
        <taxon>Sulfurimonas</taxon>
    </lineage>
</organism>
<evidence type="ECO:0000256" key="1">
    <source>
        <dbReference type="SAM" id="Phobius"/>
    </source>
</evidence>
<feature type="transmembrane region" description="Helical" evidence="1">
    <location>
        <begin position="171"/>
        <end position="189"/>
    </location>
</feature>
<dbReference type="EMBL" id="CP054492">
    <property type="protein sequence ID" value="QOY52992.1"/>
    <property type="molecule type" value="Genomic_DNA"/>
</dbReference>